<reference evidence="10" key="1">
    <citation type="submission" date="2013-02" db="EMBL/GenBank/DDBJ databases">
        <authorList>
            <person name="Cross G.A.M."/>
            <person name="Kim H.-S."/>
            <person name="Wickstead B."/>
        </authorList>
    </citation>
    <scope>NUCLEOTIDE SEQUENCE</scope>
    <source>
        <strain evidence="10">Lister 427</strain>
    </source>
</reference>
<feature type="signal peptide" evidence="8">
    <location>
        <begin position="1"/>
        <end position="26"/>
    </location>
</feature>
<dbReference type="SUPFAM" id="SSF58087">
    <property type="entry name" value="Variant surface glycoprotein (N-terminal domain)"/>
    <property type="match status" value="1"/>
</dbReference>
<evidence type="ECO:0000256" key="4">
    <source>
        <dbReference type="ARBA" id="ARBA00023136"/>
    </source>
</evidence>
<name>M4TAS0_9TRYP</name>
<keyword evidence="4" id="KW-0472">Membrane</keyword>
<dbReference type="GO" id="GO:0005886">
    <property type="term" value="C:plasma membrane"/>
    <property type="evidence" value="ECO:0007669"/>
    <property type="project" value="UniProtKB-SubCell"/>
</dbReference>
<evidence type="ECO:0000313" key="10">
    <source>
        <dbReference type="EMBL" id="AGH60040.1"/>
    </source>
</evidence>
<organism evidence="10">
    <name type="scientific">Trypanosoma brucei</name>
    <dbReference type="NCBI Taxonomy" id="5691"/>
    <lineage>
        <taxon>Eukaryota</taxon>
        <taxon>Discoba</taxon>
        <taxon>Euglenozoa</taxon>
        <taxon>Kinetoplastea</taxon>
        <taxon>Metakinetoplastina</taxon>
        <taxon>Trypanosomatida</taxon>
        <taxon>Trypanosomatidae</taxon>
        <taxon>Trypanosoma</taxon>
    </lineage>
</organism>
<proteinExistence type="predicted"/>
<evidence type="ECO:0000256" key="1">
    <source>
        <dbReference type="ARBA" id="ARBA00004609"/>
    </source>
</evidence>
<evidence type="ECO:0000256" key="7">
    <source>
        <dbReference type="SAM" id="MobiDB-lite"/>
    </source>
</evidence>
<dbReference type="InterPro" id="IPR001812">
    <property type="entry name" value="Trypano_VSG_A_N_dom"/>
</dbReference>
<evidence type="ECO:0000256" key="2">
    <source>
        <dbReference type="ARBA" id="ARBA00022475"/>
    </source>
</evidence>
<accession>M4TAS0</accession>
<dbReference type="VEuPathDB" id="TriTrypDB:Tb11.v5.1019"/>
<feature type="region of interest" description="Disordered" evidence="7">
    <location>
        <begin position="404"/>
        <end position="428"/>
    </location>
</feature>
<dbReference type="GO" id="GO:0098552">
    <property type="term" value="C:side of membrane"/>
    <property type="evidence" value="ECO:0007669"/>
    <property type="project" value="UniProtKB-KW"/>
</dbReference>
<dbReference type="EMBL" id="KC612609">
    <property type="protein sequence ID" value="AGH60040.1"/>
    <property type="molecule type" value="Genomic_DNA"/>
</dbReference>
<keyword evidence="3" id="KW-0336">GPI-anchor</keyword>
<reference evidence="10" key="2">
    <citation type="journal article" date="2014" name="Mol. Biochem. Parasitol.">
        <title>Capturing the variant surface glycoprotein repertoire (the VSGnome) of Trypanosoma brucei Lister 427.</title>
        <authorList>
            <person name="Cross G.A."/>
            <person name="Kim H.S."/>
            <person name="Wickstead B."/>
        </authorList>
    </citation>
    <scope>NUCLEOTIDE SEQUENCE</scope>
    <source>
        <strain evidence="10">Lister 427</strain>
    </source>
</reference>
<keyword evidence="2" id="KW-1003">Cell membrane</keyword>
<evidence type="ECO:0000256" key="8">
    <source>
        <dbReference type="SAM" id="SignalP"/>
    </source>
</evidence>
<evidence type="ECO:0000256" key="5">
    <source>
        <dbReference type="ARBA" id="ARBA00023180"/>
    </source>
</evidence>
<dbReference type="VEuPathDB" id="TriTrypDB:Tb427_000823200"/>
<evidence type="ECO:0000259" key="9">
    <source>
        <dbReference type="Pfam" id="PF00913"/>
    </source>
</evidence>
<protein>
    <submittedName>
        <fullName evidence="10">Variant surface glycoprotein 1100</fullName>
    </submittedName>
</protein>
<dbReference type="GO" id="GO:0042783">
    <property type="term" value="P:symbiont-mediated evasion of host immune response"/>
    <property type="evidence" value="ECO:0007669"/>
    <property type="project" value="InterPro"/>
</dbReference>
<sequence>MIGKPHQAKNTAVLAVMLCSWFPIQSRQITVPAKQAKAPCDSATQLKDLSESAAATITAAIKAAEAATTTATKLRAAALHQSGSAQTALLTLGERSQRRASQLLSQTAASAGTILKGAAAADRLSGAAETLAALQTLTLNDIPRVEAATFTAFATTTLTLQIESQTHGACYKSANERKDSTAAVNVAPAATDELTIPVATPTAGCRTAASPLSICAHSATSGQITSSSDCSTGQTTTIGIKGGNILTITPTATHIQHTTGNAKYKAIGSTQSVPSAKTIERDLALVQAMLNSARHLKAATTTHDWVGDYDETELKTIISKAIGGADATPNKPEIKDTVEAVTAELFGNKGDKITKTLQTFVSGFKPDKAAVGDGSTNLDSISDPDKLSGIAVYYTIKRFIDDQEEKKKNKASPSCPTNAEKPAEPKKNSIRLQKNTQQVKTAKKGVANLMIKKTLNAFQKLKLKRKMKNRFLASYEFKFYS</sequence>
<dbReference type="AlphaFoldDB" id="M4TAS0"/>
<feature type="domain" description="Trypanosome variant surface glycoprotein A-type N-terminal" evidence="9">
    <location>
        <begin position="37"/>
        <end position="395"/>
    </location>
</feature>
<dbReference type="Pfam" id="PF00913">
    <property type="entry name" value="Trypan_glycop"/>
    <property type="match status" value="1"/>
</dbReference>
<comment type="subcellular location">
    <subcellularLocation>
        <location evidence="1">Cell membrane</location>
        <topology evidence="1">Lipid-anchor</topology>
        <topology evidence="1">GPI-anchor</topology>
    </subcellularLocation>
</comment>
<evidence type="ECO:0000256" key="6">
    <source>
        <dbReference type="ARBA" id="ARBA00023288"/>
    </source>
</evidence>
<feature type="chain" id="PRO_5004059006" evidence="8">
    <location>
        <begin position="27"/>
        <end position="481"/>
    </location>
</feature>
<evidence type="ECO:0000256" key="3">
    <source>
        <dbReference type="ARBA" id="ARBA00022622"/>
    </source>
</evidence>
<keyword evidence="8" id="KW-0732">Signal</keyword>
<keyword evidence="6" id="KW-0449">Lipoprotein</keyword>
<keyword evidence="5" id="KW-0325">Glycoprotein</keyword>